<feature type="domain" description="N-acetyltransferase" evidence="1">
    <location>
        <begin position="18"/>
        <end position="158"/>
    </location>
</feature>
<comment type="caution">
    <text evidence="2">The sequence shown here is derived from an EMBL/GenBank/DDBJ whole genome shotgun (WGS) entry which is preliminary data.</text>
</comment>
<dbReference type="EMBL" id="SACS01000011">
    <property type="protein sequence ID" value="RVU37188.1"/>
    <property type="molecule type" value="Genomic_DNA"/>
</dbReference>
<sequence>MTTSAACQLFEATIDDCLEISRCFTDLSTVTEWGGEGFVFPMQQQQFLLQLHRPNTSSYILKQQAATVGFGQICQRFGKHHLARLLVLPEARGKNLSYALLLSLMCRALQQNRKLDFSLFVFRHNQVAVHCYQQLGFKMTAQPGPEHPGLYFMQLSCDDARQLLTSKGWHLQLNSTVVSCQPQETTNANLD</sequence>
<proteinExistence type="predicted"/>
<dbReference type="RefSeq" id="WP_127699201.1">
    <property type="nucleotide sequence ID" value="NZ_SACS01000011.1"/>
</dbReference>
<keyword evidence="3" id="KW-1185">Reference proteome</keyword>
<dbReference type="AlphaFoldDB" id="A0A437QRQ7"/>
<keyword evidence="2" id="KW-0808">Transferase</keyword>
<evidence type="ECO:0000313" key="2">
    <source>
        <dbReference type="EMBL" id="RVU37188.1"/>
    </source>
</evidence>
<accession>A0A437QRQ7</accession>
<dbReference type="SUPFAM" id="SSF55729">
    <property type="entry name" value="Acyl-CoA N-acyltransferases (Nat)"/>
    <property type="match status" value="1"/>
</dbReference>
<dbReference type="OrthoDB" id="326501at2"/>
<dbReference type="Pfam" id="PF13673">
    <property type="entry name" value="Acetyltransf_10"/>
    <property type="match status" value="1"/>
</dbReference>
<evidence type="ECO:0000259" key="1">
    <source>
        <dbReference type="PROSITE" id="PS51186"/>
    </source>
</evidence>
<organism evidence="2 3">
    <name type="scientific">Rheinheimera riviphila</name>
    <dbReference type="NCBI Taxonomy" id="1834037"/>
    <lineage>
        <taxon>Bacteria</taxon>
        <taxon>Pseudomonadati</taxon>
        <taxon>Pseudomonadota</taxon>
        <taxon>Gammaproteobacteria</taxon>
        <taxon>Chromatiales</taxon>
        <taxon>Chromatiaceae</taxon>
        <taxon>Rheinheimera</taxon>
    </lineage>
</organism>
<dbReference type="GO" id="GO:0016747">
    <property type="term" value="F:acyltransferase activity, transferring groups other than amino-acyl groups"/>
    <property type="evidence" value="ECO:0007669"/>
    <property type="project" value="InterPro"/>
</dbReference>
<dbReference type="Gene3D" id="3.40.630.30">
    <property type="match status" value="1"/>
</dbReference>
<dbReference type="InterPro" id="IPR016181">
    <property type="entry name" value="Acyl_CoA_acyltransferase"/>
</dbReference>
<dbReference type="PROSITE" id="PS51186">
    <property type="entry name" value="GNAT"/>
    <property type="match status" value="1"/>
</dbReference>
<reference evidence="2 3" key="1">
    <citation type="submission" date="2019-01" db="EMBL/GenBank/DDBJ databases">
        <authorList>
            <person name="Chen W.-M."/>
        </authorList>
    </citation>
    <scope>NUCLEOTIDE SEQUENCE [LARGE SCALE GENOMIC DNA]</scope>
    <source>
        <strain evidence="2 3">KYPC3</strain>
    </source>
</reference>
<evidence type="ECO:0000313" key="3">
    <source>
        <dbReference type="Proteomes" id="UP000283077"/>
    </source>
</evidence>
<dbReference type="InterPro" id="IPR000182">
    <property type="entry name" value="GNAT_dom"/>
</dbReference>
<protein>
    <submittedName>
        <fullName evidence="2">GNAT family N-acetyltransferase</fullName>
    </submittedName>
</protein>
<name>A0A437QRQ7_9GAMM</name>
<dbReference type="Proteomes" id="UP000283077">
    <property type="component" value="Unassembled WGS sequence"/>
</dbReference>
<gene>
    <name evidence="2" type="ORF">EOE67_11375</name>
</gene>